<dbReference type="OrthoDB" id="26793at2"/>
<name>A0A369B7C3_9BACL</name>
<gene>
    <name evidence="2" type="ORF">DFP94_109145</name>
</gene>
<reference evidence="2 3" key="1">
    <citation type="submission" date="2018-07" db="EMBL/GenBank/DDBJ databases">
        <title>Genomic Encyclopedia of Type Strains, Phase III (KMG-III): the genomes of soil and plant-associated and newly described type strains.</title>
        <authorList>
            <person name="Whitman W."/>
        </authorList>
    </citation>
    <scope>NUCLEOTIDE SEQUENCE [LARGE SCALE GENOMIC DNA]</scope>
    <source>
        <strain evidence="2 3">CECT 8333</strain>
    </source>
</reference>
<organism evidence="2 3">
    <name type="scientific">Fontibacillus phaseoli</name>
    <dbReference type="NCBI Taxonomy" id="1416533"/>
    <lineage>
        <taxon>Bacteria</taxon>
        <taxon>Bacillati</taxon>
        <taxon>Bacillota</taxon>
        <taxon>Bacilli</taxon>
        <taxon>Bacillales</taxon>
        <taxon>Paenibacillaceae</taxon>
        <taxon>Fontibacillus</taxon>
    </lineage>
</organism>
<dbReference type="Gene3D" id="1.10.150.80">
    <property type="entry name" value="HRDC domain"/>
    <property type="match status" value="1"/>
</dbReference>
<sequence length="336" mass="39094">MRIVFLNSLEKQEDGAVSDGAQVWIGEDEGIWRMGWNEITGSEEQETVWYEGGSWSEMLHVYRHRLVVKMGEGYRPVIEGIWDEREEFHGRGMAAQKLICYSEQHGNEGLYNELCVWRRKKAAADRKAPYMIASNRLLKLISVFRPRTVEELLQLPGLGESKATEYGPDLLEMVQAQGEERPGDFPLDWVEREIDEDVFRTWMYKQKEAKFRLEMEKFSLRRMVLESLAQGLDLEGICNRTGLERREAVELLELLEKDGYTTDAVVQLEIQNMPKEQQSAVWKAFEELGDHFLKPVLQRVYDQEAIEGGGVEQLYEKLRLIRISYRRQKENAPKAG</sequence>
<dbReference type="SMART" id="SM00341">
    <property type="entry name" value="HRDC"/>
    <property type="match status" value="1"/>
</dbReference>
<evidence type="ECO:0000313" key="3">
    <source>
        <dbReference type="Proteomes" id="UP000253090"/>
    </source>
</evidence>
<keyword evidence="3" id="KW-1185">Reference proteome</keyword>
<proteinExistence type="predicted"/>
<dbReference type="SUPFAM" id="SSF47819">
    <property type="entry name" value="HRDC-like"/>
    <property type="match status" value="1"/>
</dbReference>
<evidence type="ECO:0000313" key="2">
    <source>
        <dbReference type="EMBL" id="RCX17420.1"/>
    </source>
</evidence>
<protein>
    <submittedName>
        <fullName evidence="2">HRDC domain-containing protein</fullName>
    </submittedName>
</protein>
<evidence type="ECO:0000259" key="1">
    <source>
        <dbReference type="PROSITE" id="PS50967"/>
    </source>
</evidence>
<dbReference type="AlphaFoldDB" id="A0A369B7C3"/>
<accession>A0A369B7C3</accession>
<dbReference type="Proteomes" id="UP000253090">
    <property type="component" value="Unassembled WGS sequence"/>
</dbReference>
<dbReference type="Pfam" id="PF00570">
    <property type="entry name" value="HRDC"/>
    <property type="match status" value="1"/>
</dbReference>
<dbReference type="PROSITE" id="PS50967">
    <property type="entry name" value="HRDC"/>
    <property type="match status" value="1"/>
</dbReference>
<dbReference type="InterPro" id="IPR002121">
    <property type="entry name" value="HRDC_dom"/>
</dbReference>
<dbReference type="GO" id="GO:0003676">
    <property type="term" value="F:nucleic acid binding"/>
    <property type="evidence" value="ECO:0007669"/>
    <property type="project" value="InterPro"/>
</dbReference>
<comment type="caution">
    <text evidence="2">The sequence shown here is derived from an EMBL/GenBank/DDBJ whole genome shotgun (WGS) entry which is preliminary data.</text>
</comment>
<dbReference type="EMBL" id="QPJW01000009">
    <property type="protein sequence ID" value="RCX17420.1"/>
    <property type="molecule type" value="Genomic_DNA"/>
</dbReference>
<dbReference type="RefSeq" id="WP_114498087.1">
    <property type="nucleotide sequence ID" value="NZ_QPJW01000009.1"/>
</dbReference>
<dbReference type="InterPro" id="IPR010997">
    <property type="entry name" value="HRDC-like_sf"/>
</dbReference>
<dbReference type="GO" id="GO:0000166">
    <property type="term" value="F:nucleotide binding"/>
    <property type="evidence" value="ECO:0007669"/>
    <property type="project" value="InterPro"/>
</dbReference>
<dbReference type="InterPro" id="IPR044876">
    <property type="entry name" value="HRDC_dom_sf"/>
</dbReference>
<feature type="domain" description="HRDC" evidence="1">
    <location>
        <begin position="104"/>
        <end position="184"/>
    </location>
</feature>